<feature type="transmembrane region" description="Helical" evidence="1">
    <location>
        <begin position="36"/>
        <end position="58"/>
    </location>
</feature>
<accession>A0A1E3L754</accession>
<dbReference type="STRING" id="1886670.PTI45_01082"/>
<reference evidence="2 3" key="1">
    <citation type="submission" date="2016-08" db="EMBL/GenBank/DDBJ databases">
        <title>Genome sequencing of Paenibacillus sp. TI45-13ar, isolated from Korean traditional nuruk.</title>
        <authorList>
            <person name="Kim S.-J."/>
        </authorList>
    </citation>
    <scope>NUCLEOTIDE SEQUENCE [LARGE SCALE GENOMIC DNA]</scope>
    <source>
        <strain evidence="2 3">TI45-13ar</strain>
    </source>
</reference>
<sequence>MNAQPIHMTWKMKEVVLTVILAVACGVIYLGWSTLWIPISALVGPVGAGFMFGIWIIASPIVAYIIRKPGAALIAEVAAAAVELLTGSHFGLSALLIGVFQGIGAEIAFALFGYKRYNLMTLMLSGALAAVGGVLYNVIANGFGYYTTQVLLLTLIIQMISGMILGGGLAKIVVEALCKTGVLDQYEIMKARRKKGKPNGIASGV</sequence>
<keyword evidence="3" id="KW-1185">Reference proteome</keyword>
<evidence type="ECO:0000313" key="3">
    <source>
        <dbReference type="Proteomes" id="UP000094578"/>
    </source>
</evidence>
<feature type="transmembrane region" description="Helical" evidence="1">
    <location>
        <begin position="151"/>
        <end position="174"/>
    </location>
</feature>
<dbReference type="EMBL" id="MDER01000030">
    <property type="protein sequence ID" value="ODP29599.1"/>
    <property type="molecule type" value="Genomic_DNA"/>
</dbReference>
<dbReference type="Pfam" id="PF09819">
    <property type="entry name" value="ABC_cobalt"/>
    <property type="match status" value="1"/>
</dbReference>
<organism evidence="2 3">
    <name type="scientific">Paenibacillus nuruki</name>
    <dbReference type="NCBI Taxonomy" id="1886670"/>
    <lineage>
        <taxon>Bacteria</taxon>
        <taxon>Bacillati</taxon>
        <taxon>Bacillota</taxon>
        <taxon>Bacilli</taxon>
        <taxon>Bacillales</taxon>
        <taxon>Paenibacillaceae</taxon>
        <taxon>Paenibacillus</taxon>
    </lineage>
</organism>
<protein>
    <submittedName>
        <fullName evidence="2">Putative HMP/thiamine permease protein YkoE</fullName>
    </submittedName>
</protein>
<evidence type="ECO:0000256" key="1">
    <source>
        <dbReference type="SAM" id="Phobius"/>
    </source>
</evidence>
<keyword evidence="1" id="KW-1133">Transmembrane helix</keyword>
<feature type="transmembrane region" description="Helical" evidence="1">
    <location>
        <begin position="12"/>
        <end position="30"/>
    </location>
</feature>
<dbReference type="AlphaFoldDB" id="A0A1E3L754"/>
<name>A0A1E3L754_9BACL</name>
<evidence type="ECO:0000313" key="2">
    <source>
        <dbReference type="EMBL" id="ODP29599.1"/>
    </source>
</evidence>
<dbReference type="PATRIC" id="fig|1886670.3.peg.1104"/>
<dbReference type="InterPro" id="IPR017195">
    <property type="entry name" value="ABC_thiamin-permease_prd"/>
</dbReference>
<gene>
    <name evidence="2" type="ORF">PTI45_01082</name>
</gene>
<proteinExistence type="predicted"/>
<keyword evidence="1" id="KW-0472">Membrane</keyword>
<feature type="transmembrane region" description="Helical" evidence="1">
    <location>
        <begin position="119"/>
        <end position="139"/>
    </location>
</feature>
<comment type="caution">
    <text evidence="2">The sequence shown here is derived from an EMBL/GenBank/DDBJ whole genome shotgun (WGS) entry which is preliminary data.</text>
</comment>
<feature type="transmembrane region" description="Helical" evidence="1">
    <location>
        <begin position="92"/>
        <end position="112"/>
    </location>
</feature>
<keyword evidence="1" id="KW-0812">Transmembrane</keyword>
<dbReference type="PIRSF" id="PIRSF037394">
    <property type="entry name" value="ABC_thiamine-permease_YkoE_prd"/>
    <property type="match status" value="1"/>
</dbReference>
<dbReference type="Proteomes" id="UP000094578">
    <property type="component" value="Unassembled WGS sequence"/>
</dbReference>